<evidence type="ECO:0000313" key="1">
    <source>
        <dbReference type="EMBL" id="JAH83275.1"/>
    </source>
</evidence>
<organism evidence="1">
    <name type="scientific">Anguilla anguilla</name>
    <name type="common">European freshwater eel</name>
    <name type="synonym">Muraena anguilla</name>
    <dbReference type="NCBI Taxonomy" id="7936"/>
    <lineage>
        <taxon>Eukaryota</taxon>
        <taxon>Metazoa</taxon>
        <taxon>Chordata</taxon>
        <taxon>Craniata</taxon>
        <taxon>Vertebrata</taxon>
        <taxon>Euteleostomi</taxon>
        <taxon>Actinopterygii</taxon>
        <taxon>Neopterygii</taxon>
        <taxon>Teleostei</taxon>
        <taxon>Anguilliformes</taxon>
        <taxon>Anguillidae</taxon>
        <taxon>Anguilla</taxon>
    </lineage>
</organism>
<sequence>MFSFPVLGLQALKLPEVAAIHHSRKFDTDEGCTWYHYFK</sequence>
<name>A0A0E9W170_ANGAN</name>
<reference evidence="1" key="2">
    <citation type="journal article" date="2015" name="Fish Shellfish Immunol.">
        <title>Early steps in the European eel (Anguilla anguilla)-Vibrio vulnificus interaction in the gills: Role of the RtxA13 toxin.</title>
        <authorList>
            <person name="Callol A."/>
            <person name="Pajuelo D."/>
            <person name="Ebbesson L."/>
            <person name="Teles M."/>
            <person name="MacKenzie S."/>
            <person name="Amaro C."/>
        </authorList>
    </citation>
    <scope>NUCLEOTIDE SEQUENCE</scope>
</reference>
<dbReference type="EMBL" id="GBXM01025302">
    <property type="protein sequence ID" value="JAH83275.1"/>
    <property type="molecule type" value="Transcribed_RNA"/>
</dbReference>
<protein>
    <submittedName>
        <fullName evidence="1">Uncharacterized protein</fullName>
    </submittedName>
</protein>
<proteinExistence type="predicted"/>
<reference evidence="1" key="1">
    <citation type="submission" date="2014-11" db="EMBL/GenBank/DDBJ databases">
        <authorList>
            <person name="Amaro Gonzalez C."/>
        </authorList>
    </citation>
    <scope>NUCLEOTIDE SEQUENCE</scope>
</reference>
<accession>A0A0E9W170</accession>
<dbReference type="AlphaFoldDB" id="A0A0E9W170"/>